<evidence type="ECO:0000313" key="2">
    <source>
        <dbReference type="Proteomes" id="UP000092207"/>
    </source>
</evidence>
<accession>A0A1A2VMS3</accession>
<reference evidence="1 2" key="1">
    <citation type="submission" date="2016-06" db="EMBL/GenBank/DDBJ databases">
        <authorList>
            <person name="Kjaerup R.B."/>
            <person name="Dalgaard T.S."/>
            <person name="Juul-Madsen H.R."/>
        </authorList>
    </citation>
    <scope>NUCLEOTIDE SEQUENCE [LARGE SCALE GENOMIC DNA]</scope>
    <source>
        <strain evidence="1 2">E2838</strain>
    </source>
</reference>
<dbReference type="EMBL" id="LZJY01000217">
    <property type="protein sequence ID" value="OBI02649.1"/>
    <property type="molecule type" value="Genomic_DNA"/>
</dbReference>
<feature type="non-terminal residue" evidence="1">
    <location>
        <position position="1"/>
    </location>
</feature>
<evidence type="ECO:0000313" key="1">
    <source>
        <dbReference type="EMBL" id="OBI02649.1"/>
    </source>
</evidence>
<dbReference type="Pfam" id="PF05108">
    <property type="entry name" value="T7SS_ESX1_EccB"/>
    <property type="match status" value="1"/>
</dbReference>
<organism evidence="1 2">
    <name type="scientific">Mycobacterium scrofulaceum</name>
    <dbReference type="NCBI Taxonomy" id="1783"/>
    <lineage>
        <taxon>Bacteria</taxon>
        <taxon>Bacillati</taxon>
        <taxon>Actinomycetota</taxon>
        <taxon>Actinomycetes</taxon>
        <taxon>Mycobacteriales</taxon>
        <taxon>Mycobacteriaceae</taxon>
        <taxon>Mycobacterium</taxon>
    </lineage>
</organism>
<protein>
    <submittedName>
        <fullName evidence="1">Type VII secretion protein EccB</fullName>
    </submittedName>
</protein>
<name>A0A1A2VMS3_MYCSC</name>
<dbReference type="Proteomes" id="UP000092207">
    <property type="component" value="Unassembled WGS sequence"/>
</dbReference>
<comment type="caution">
    <text evidence="1">The sequence shown here is derived from an EMBL/GenBank/DDBJ whole genome shotgun (WGS) entry which is preliminary data.</text>
</comment>
<sequence length="213" mass="21525">CAGDKAAGLPGFAVGSVMRITRAGGDEYYAVLAAGIQPIGQLAADLLRFSNSQGTANAVTVAPDAIRAAPIVAVLPVAGFPDRAPALSGDNGTLCVLWRAGPSGHAGVALLIGDRLPMPPGQAPVALSRADGPGPALDAVYVPPGRSAYVQVGTRYLVTDIGARFPIHDDDAARALGLPAAITAPWPILQALPAGPELSREKASTARDFVPAP</sequence>
<dbReference type="GO" id="GO:0005576">
    <property type="term" value="C:extracellular region"/>
    <property type="evidence" value="ECO:0007669"/>
    <property type="project" value="TreeGrafter"/>
</dbReference>
<dbReference type="RefSeq" id="WP_067306086.1">
    <property type="nucleotide sequence ID" value="NZ_LZJY01000217.1"/>
</dbReference>
<dbReference type="PANTHER" id="PTHR40765">
    <property type="entry name" value="ESX-2 SECRETION SYSTEM ATPASE ECCB2"/>
    <property type="match status" value="1"/>
</dbReference>
<dbReference type="InterPro" id="IPR042485">
    <property type="entry name" value="T7SS_EccB_R3"/>
</dbReference>
<dbReference type="InterPro" id="IPR007795">
    <property type="entry name" value="T7SS_EccB"/>
</dbReference>
<dbReference type="Gene3D" id="2.40.50.910">
    <property type="entry name" value="Type VII secretion system EccB, repeat 3 domain"/>
    <property type="match status" value="1"/>
</dbReference>
<gene>
    <name evidence="1" type="ORF">A5679_17830</name>
</gene>
<dbReference type="PANTHER" id="PTHR40765:SF2">
    <property type="entry name" value="ESX-2 SECRETION SYSTEM ATPASE ECCB2"/>
    <property type="match status" value="1"/>
</dbReference>
<proteinExistence type="predicted"/>
<dbReference type="AlphaFoldDB" id="A0A1A2VMS3"/>
<dbReference type="NCBIfam" id="TIGR03919">
    <property type="entry name" value="T7SS_EccB"/>
    <property type="match status" value="1"/>
</dbReference>